<dbReference type="GO" id="GO:0005929">
    <property type="term" value="C:cilium"/>
    <property type="evidence" value="ECO:0007669"/>
    <property type="project" value="UniProtKB-SubCell"/>
</dbReference>
<dbReference type="PANTHER" id="PTHR16011">
    <property type="entry name" value="IFT57/HIPPI"/>
    <property type="match status" value="1"/>
</dbReference>
<keyword evidence="8" id="KW-1185">Reference proteome</keyword>
<dbReference type="EMBL" id="FN649760">
    <property type="protein sequence ID" value="CBN74635.1"/>
    <property type="molecule type" value="Genomic_DNA"/>
</dbReference>
<sequence length="413" mass="45247">MAEGGDAGRVRRTQGDDSPYSSTAFTAWEDALEKLKALDYEASFCKPNNLQPFNRSYFSIPGSNASLQVDKYDDPNTAVNKLMLALTGMGFDLNFPANRLKQAYGEAACSVLNFLTDKALSATGFVWRRPVYAAEDAAEEAEPVDDCDMADIADEAEVEEEQEDEQDFSDLIKAEEDDDMGVNDSQAAMLEAKVDPVEWKRELERVGPKLKMAASAAGKEWRGHVEQTKKHEEAIQAALPVTTTQLALIGTEVTESVEKMRVKERFINNQHDGLREEYVQLHDELKAVELKHQTTSGSVGELTESLSALSDELQELKEKMDSKGDAMSEASPLVSIKQALQQIKAEIKTFDLRIGVVSHTLLSTKIRRSKGTASEANSPKGSRGGGTNSSSRRTAGIGGDDEEDFDMSDSGDD</sequence>
<dbReference type="GO" id="GO:0005794">
    <property type="term" value="C:Golgi apparatus"/>
    <property type="evidence" value="ECO:0007669"/>
    <property type="project" value="TreeGrafter"/>
</dbReference>
<feature type="region of interest" description="Disordered" evidence="6">
    <location>
        <begin position="367"/>
        <end position="413"/>
    </location>
</feature>
<dbReference type="AlphaFoldDB" id="D8LLK4"/>
<dbReference type="InParanoid" id="D8LLK4"/>
<dbReference type="InterPro" id="IPR019530">
    <property type="entry name" value="Intra-flagellar_transport_57"/>
</dbReference>
<evidence type="ECO:0000256" key="2">
    <source>
        <dbReference type="ARBA" id="ARBA00009415"/>
    </source>
</evidence>
<dbReference type="eggNOG" id="KOG0972">
    <property type="taxonomic scope" value="Eukaryota"/>
</dbReference>
<dbReference type="GO" id="GO:1905515">
    <property type="term" value="P:non-motile cilium assembly"/>
    <property type="evidence" value="ECO:0007669"/>
    <property type="project" value="TreeGrafter"/>
</dbReference>
<dbReference type="Proteomes" id="UP000002630">
    <property type="component" value="Unassembled WGS sequence"/>
</dbReference>
<organism evidence="7 8">
    <name type="scientific">Ectocarpus siliculosus</name>
    <name type="common">Brown alga</name>
    <name type="synonym">Conferva siliculosa</name>
    <dbReference type="NCBI Taxonomy" id="2880"/>
    <lineage>
        <taxon>Eukaryota</taxon>
        <taxon>Sar</taxon>
        <taxon>Stramenopiles</taxon>
        <taxon>Ochrophyta</taxon>
        <taxon>PX clade</taxon>
        <taxon>Phaeophyceae</taxon>
        <taxon>Ectocarpales</taxon>
        <taxon>Ectocarpaceae</taxon>
        <taxon>Ectocarpus</taxon>
    </lineage>
</organism>
<evidence type="ECO:0000256" key="5">
    <source>
        <dbReference type="SAM" id="Coils"/>
    </source>
</evidence>
<protein>
    <recommendedName>
        <fullName evidence="9">Intraflagellar Transport Protein 57</fullName>
    </recommendedName>
</protein>
<evidence type="ECO:0000313" key="7">
    <source>
        <dbReference type="EMBL" id="CBN74635.1"/>
    </source>
</evidence>
<comment type="similarity">
    <text evidence="2">Belongs to the IFT57 family.</text>
</comment>
<dbReference type="PANTHER" id="PTHR16011:SF0">
    <property type="entry name" value="INTRAFLAGELLAR TRANSPORT PROTEIN 57 HOMOLOG"/>
    <property type="match status" value="1"/>
</dbReference>
<comment type="subcellular location">
    <subcellularLocation>
        <location evidence="1">Cell projection</location>
        <location evidence="1">Cilium</location>
    </subcellularLocation>
</comment>
<dbReference type="GO" id="GO:0005815">
    <property type="term" value="C:microtubule organizing center"/>
    <property type="evidence" value="ECO:0007669"/>
    <property type="project" value="TreeGrafter"/>
</dbReference>
<feature type="compositionally biased region" description="Acidic residues" evidence="6">
    <location>
        <begin position="399"/>
        <end position="413"/>
    </location>
</feature>
<gene>
    <name evidence="7" type="ORF">Esi_0037_0028</name>
</gene>
<reference evidence="7 8" key="1">
    <citation type="journal article" date="2010" name="Nature">
        <title>The Ectocarpus genome and the independent evolution of multicellularity in brown algae.</title>
        <authorList>
            <person name="Cock J.M."/>
            <person name="Sterck L."/>
            <person name="Rouze P."/>
            <person name="Scornet D."/>
            <person name="Allen A.E."/>
            <person name="Amoutzias G."/>
            <person name="Anthouard V."/>
            <person name="Artiguenave F."/>
            <person name="Aury J.M."/>
            <person name="Badger J.H."/>
            <person name="Beszteri B."/>
            <person name="Billiau K."/>
            <person name="Bonnet E."/>
            <person name="Bothwell J.H."/>
            <person name="Bowler C."/>
            <person name="Boyen C."/>
            <person name="Brownlee C."/>
            <person name="Carrano C.J."/>
            <person name="Charrier B."/>
            <person name="Cho G.Y."/>
            <person name="Coelho S.M."/>
            <person name="Collen J."/>
            <person name="Corre E."/>
            <person name="Da Silva C."/>
            <person name="Delage L."/>
            <person name="Delaroque N."/>
            <person name="Dittami S.M."/>
            <person name="Doulbeau S."/>
            <person name="Elias M."/>
            <person name="Farnham G."/>
            <person name="Gachon C.M."/>
            <person name="Gschloessl B."/>
            <person name="Heesch S."/>
            <person name="Jabbari K."/>
            <person name="Jubin C."/>
            <person name="Kawai H."/>
            <person name="Kimura K."/>
            <person name="Kloareg B."/>
            <person name="Kupper F.C."/>
            <person name="Lang D."/>
            <person name="Le Bail A."/>
            <person name="Leblanc C."/>
            <person name="Lerouge P."/>
            <person name="Lohr M."/>
            <person name="Lopez P.J."/>
            <person name="Martens C."/>
            <person name="Maumus F."/>
            <person name="Michel G."/>
            <person name="Miranda-Saavedra D."/>
            <person name="Morales J."/>
            <person name="Moreau H."/>
            <person name="Motomura T."/>
            <person name="Nagasato C."/>
            <person name="Napoli C.A."/>
            <person name="Nelson D.R."/>
            <person name="Nyvall-Collen P."/>
            <person name="Peters A.F."/>
            <person name="Pommier C."/>
            <person name="Potin P."/>
            <person name="Poulain J."/>
            <person name="Quesneville H."/>
            <person name="Read B."/>
            <person name="Rensing S.A."/>
            <person name="Ritter A."/>
            <person name="Rousvoal S."/>
            <person name="Samanta M."/>
            <person name="Samson G."/>
            <person name="Schroeder D.C."/>
            <person name="Segurens B."/>
            <person name="Strittmatter M."/>
            <person name="Tonon T."/>
            <person name="Tregear J.W."/>
            <person name="Valentin K."/>
            <person name="von Dassow P."/>
            <person name="Yamagishi T."/>
            <person name="Van de Peer Y."/>
            <person name="Wincker P."/>
        </authorList>
    </citation>
    <scope>NUCLEOTIDE SEQUENCE [LARGE SCALE GENOMIC DNA]</scope>
    <source>
        <strain evidence="8">Ec32 / CCAP1310/4</strain>
    </source>
</reference>
<proteinExistence type="inferred from homology"/>
<feature type="compositionally biased region" description="Polar residues" evidence="6">
    <location>
        <begin position="371"/>
        <end position="380"/>
    </location>
</feature>
<dbReference type="Pfam" id="PF10498">
    <property type="entry name" value="IFT57"/>
    <property type="match status" value="1"/>
</dbReference>
<evidence type="ECO:0000256" key="1">
    <source>
        <dbReference type="ARBA" id="ARBA00004138"/>
    </source>
</evidence>
<name>D8LLK4_ECTSI</name>
<evidence type="ECO:0000313" key="8">
    <source>
        <dbReference type="Proteomes" id="UP000002630"/>
    </source>
</evidence>
<dbReference type="OrthoDB" id="423881at2759"/>
<evidence type="ECO:0000256" key="4">
    <source>
        <dbReference type="ARBA" id="ARBA00023273"/>
    </source>
</evidence>
<accession>D8LLK4</accession>
<evidence type="ECO:0000256" key="6">
    <source>
        <dbReference type="SAM" id="MobiDB-lite"/>
    </source>
</evidence>
<evidence type="ECO:0000256" key="3">
    <source>
        <dbReference type="ARBA" id="ARBA00023069"/>
    </source>
</evidence>
<keyword evidence="4" id="KW-0966">Cell projection</keyword>
<keyword evidence="3" id="KW-0969">Cilium</keyword>
<dbReference type="GO" id="GO:0030992">
    <property type="term" value="C:intraciliary transport particle B"/>
    <property type="evidence" value="ECO:0007669"/>
    <property type="project" value="TreeGrafter"/>
</dbReference>
<dbReference type="STRING" id="2880.D8LLK4"/>
<evidence type="ECO:0008006" key="9">
    <source>
        <dbReference type="Google" id="ProtNLM"/>
    </source>
</evidence>
<keyword evidence="5" id="KW-0175">Coiled coil</keyword>
<dbReference type="GO" id="GO:0042073">
    <property type="term" value="P:intraciliary transport"/>
    <property type="evidence" value="ECO:0007669"/>
    <property type="project" value="TreeGrafter"/>
</dbReference>
<feature type="coiled-coil region" evidence="5">
    <location>
        <begin position="271"/>
        <end position="326"/>
    </location>
</feature>